<comment type="caution">
    <text evidence="1">The sequence shown here is derived from an EMBL/GenBank/DDBJ whole genome shotgun (WGS) entry which is preliminary data.</text>
</comment>
<dbReference type="PANTHER" id="PTHR36897:SF2">
    <property type="entry name" value="OS10G0350800 PROTEIN"/>
    <property type="match status" value="1"/>
</dbReference>
<protein>
    <submittedName>
        <fullName evidence="1">Uncharacterized protein</fullName>
    </submittedName>
</protein>
<dbReference type="OrthoDB" id="445361at2759"/>
<dbReference type="PANTHER" id="PTHR36897">
    <property type="entry name" value="OS10G0351100-LIKE PROTEIN"/>
    <property type="match status" value="1"/>
</dbReference>
<proteinExistence type="predicted"/>
<sequence length="228" mass="25722">MLHADQSHFLVSFGSPELASANSRHRFHCPVTSSVLVASEQTKPVTFDTVATAARQCGLLLRNRSIGPLLRIEAYVETTATRAVWLETTNENWRGNVDSKEKRFEANEALSGTKPWPPQTPTGYRIELFVKRSTSTPRGTAKYLALAAACEALQRRSPHCYFLAIDDGLYRHLKLVHYFERLGFRSVRRISSGVLERLLWGGCGTLMYGNLEVLARNWWADLRPPMNS</sequence>
<evidence type="ECO:0000313" key="1">
    <source>
        <dbReference type="EMBL" id="KAF6001117.1"/>
    </source>
</evidence>
<accession>A0A7J7IF09</accession>
<dbReference type="Proteomes" id="UP000530660">
    <property type="component" value="Unassembled WGS sequence"/>
</dbReference>
<name>A0A7J7IF09_9RHOD</name>
<keyword evidence="2" id="KW-1185">Reference proteome</keyword>
<dbReference type="AlphaFoldDB" id="A0A7J7IF09"/>
<reference evidence="1 2" key="1">
    <citation type="journal article" date="2020" name="J. Phycol.">
        <title>Comparative genome analysis reveals Cyanidiococcus gen. nov., a new extremophilic red algal genus sister to Cyanidioschyzon (Cyanidioschyzonaceae, Rhodophyta).</title>
        <authorList>
            <person name="Liu S.-L."/>
            <person name="Chiang Y.-R."/>
            <person name="Yoon H.S."/>
            <person name="Fu H.-Y."/>
        </authorList>
    </citation>
    <scope>NUCLEOTIDE SEQUENCE [LARGE SCALE GENOMIC DNA]</scope>
    <source>
        <strain evidence="1 2">THAL066</strain>
    </source>
</reference>
<evidence type="ECO:0000313" key="2">
    <source>
        <dbReference type="Proteomes" id="UP000530660"/>
    </source>
</evidence>
<dbReference type="EMBL" id="VWRR01000016">
    <property type="protein sequence ID" value="KAF6001117.1"/>
    <property type="molecule type" value="Genomic_DNA"/>
</dbReference>
<gene>
    <name evidence="1" type="ORF">F1559_003136</name>
</gene>
<organism evidence="1 2">
    <name type="scientific">Cyanidiococcus yangmingshanensis</name>
    <dbReference type="NCBI Taxonomy" id="2690220"/>
    <lineage>
        <taxon>Eukaryota</taxon>
        <taxon>Rhodophyta</taxon>
        <taxon>Bangiophyceae</taxon>
        <taxon>Cyanidiales</taxon>
        <taxon>Cyanidiaceae</taxon>
        <taxon>Cyanidiococcus</taxon>
    </lineage>
</organism>